<comment type="similarity">
    <text evidence="2 8">Belongs to the class-II pyridoxal-phosphate-dependent aminotransferase family.</text>
</comment>
<evidence type="ECO:0000256" key="9">
    <source>
        <dbReference type="SAM" id="Phobius"/>
    </source>
</evidence>
<dbReference type="InterPro" id="IPR015421">
    <property type="entry name" value="PyrdxlP-dep_Trfase_major"/>
</dbReference>
<dbReference type="GO" id="GO:0046513">
    <property type="term" value="P:ceramide biosynthetic process"/>
    <property type="evidence" value="ECO:0007669"/>
    <property type="project" value="TreeGrafter"/>
</dbReference>
<evidence type="ECO:0000256" key="2">
    <source>
        <dbReference type="ARBA" id="ARBA00008392"/>
    </source>
</evidence>
<evidence type="ECO:0000256" key="1">
    <source>
        <dbReference type="ARBA" id="ARBA00001933"/>
    </source>
</evidence>
<dbReference type="EC" id="2.3.1.50" evidence="3"/>
<evidence type="ECO:0000256" key="4">
    <source>
        <dbReference type="ARBA" id="ARBA00022679"/>
    </source>
</evidence>
<dbReference type="PANTHER" id="PTHR13693">
    <property type="entry name" value="CLASS II AMINOTRANSFERASE/8-AMINO-7-OXONONANOATE SYNTHASE"/>
    <property type="match status" value="1"/>
</dbReference>
<dbReference type="Pfam" id="PF00155">
    <property type="entry name" value="Aminotran_1_2"/>
    <property type="match status" value="1"/>
</dbReference>
<evidence type="ECO:0000313" key="11">
    <source>
        <dbReference type="EMBL" id="KAI6656914.1"/>
    </source>
</evidence>
<feature type="transmembrane region" description="Helical" evidence="9">
    <location>
        <begin position="41"/>
        <end position="60"/>
    </location>
</feature>
<keyword evidence="4" id="KW-0808">Transferase</keyword>
<reference evidence="11 12" key="1">
    <citation type="journal article" date="2023" name="BMC Biol.">
        <title>The compact genome of the sponge Oopsacas minuta (Hexactinellida) is lacking key metazoan core genes.</title>
        <authorList>
            <person name="Santini S."/>
            <person name="Schenkelaars Q."/>
            <person name="Jourda C."/>
            <person name="Duchesne M."/>
            <person name="Belahbib H."/>
            <person name="Rocher C."/>
            <person name="Selva M."/>
            <person name="Riesgo A."/>
            <person name="Vervoort M."/>
            <person name="Leys S.P."/>
            <person name="Kodjabachian L."/>
            <person name="Le Bivic A."/>
            <person name="Borchiellini C."/>
            <person name="Claverie J.M."/>
            <person name="Renard E."/>
        </authorList>
    </citation>
    <scope>NUCLEOTIDE SEQUENCE [LARGE SCALE GENOMIC DNA]</scope>
    <source>
        <strain evidence="11">SPO-2</strain>
    </source>
</reference>
<name>A0AAV7K8N6_9METZ</name>
<dbReference type="GO" id="GO:0017059">
    <property type="term" value="C:serine palmitoyltransferase complex"/>
    <property type="evidence" value="ECO:0007669"/>
    <property type="project" value="TreeGrafter"/>
</dbReference>
<feature type="domain" description="Aminotransferase class I/classII large" evidence="10">
    <location>
        <begin position="145"/>
        <end position="505"/>
    </location>
</feature>
<evidence type="ECO:0000256" key="7">
    <source>
        <dbReference type="ARBA" id="ARBA00048528"/>
    </source>
</evidence>
<dbReference type="AlphaFoldDB" id="A0AAV7K8N6"/>
<keyword evidence="9" id="KW-1133">Transmembrane helix</keyword>
<dbReference type="EMBL" id="JAKMXF010000133">
    <property type="protein sequence ID" value="KAI6656914.1"/>
    <property type="molecule type" value="Genomic_DNA"/>
</dbReference>
<protein>
    <recommendedName>
        <fullName evidence="3">serine C-palmitoyltransferase</fullName>
        <ecNumber evidence="3">2.3.1.50</ecNumber>
    </recommendedName>
</protein>
<keyword evidence="5 8" id="KW-0663">Pyridoxal phosphate</keyword>
<keyword evidence="9" id="KW-0472">Membrane</keyword>
<keyword evidence="9" id="KW-0812">Transmembrane</keyword>
<evidence type="ECO:0000256" key="8">
    <source>
        <dbReference type="RuleBase" id="RU003693"/>
    </source>
</evidence>
<dbReference type="CDD" id="cd06454">
    <property type="entry name" value="KBL_like"/>
    <property type="match status" value="1"/>
</dbReference>
<dbReference type="Gene3D" id="3.90.1150.10">
    <property type="entry name" value="Aspartate Aminotransferase, domain 1"/>
    <property type="match status" value="1"/>
</dbReference>
<accession>A0AAV7K8N6</accession>
<keyword evidence="12" id="KW-1185">Reference proteome</keyword>
<dbReference type="Proteomes" id="UP001165289">
    <property type="component" value="Unassembled WGS sequence"/>
</dbReference>
<dbReference type="SUPFAM" id="SSF53383">
    <property type="entry name" value="PLP-dependent transferases"/>
    <property type="match status" value="1"/>
</dbReference>
<gene>
    <name evidence="11" type="ORF">LOD99_16216</name>
</gene>
<evidence type="ECO:0000256" key="6">
    <source>
        <dbReference type="ARBA" id="ARBA00023315"/>
    </source>
</evidence>
<dbReference type="GO" id="GO:0004758">
    <property type="term" value="F:serine C-palmitoyltransferase activity"/>
    <property type="evidence" value="ECO:0007669"/>
    <property type="project" value="UniProtKB-EC"/>
</dbReference>
<dbReference type="InterPro" id="IPR015424">
    <property type="entry name" value="PyrdxlP-dep_Trfase"/>
</dbReference>
<dbReference type="PANTHER" id="PTHR13693:SF3">
    <property type="entry name" value="LD36009P"/>
    <property type="match status" value="1"/>
</dbReference>
<comment type="catalytic activity">
    <reaction evidence="7">
        <text>L-serine + hexadecanoyl-CoA + H(+) = 3-oxosphinganine + CO2 + CoA</text>
        <dbReference type="Rhea" id="RHEA:14761"/>
        <dbReference type="ChEBI" id="CHEBI:15378"/>
        <dbReference type="ChEBI" id="CHEBI:16526"/>
        <dbReference type="ChEBI" id="CHEBI:33384"/>
        <dbReference type="ChEBI" id="CHEBI:57287"/>
        <dbReference type="ChEBI" id="CHEBI:57379"/>
        <dbReference type="ChEBI" id="CHEBI:58299"/>
        <dbReference type="EC" id="2.3.1.50"/>
    </reaction>
</comment>
<sequence>MATKRFTAHEFTRINLSEHNLGKQAKDFQPNVRQSHPKLHILYIFRFYFTYALIYLAGYVREFVHWFLPANSTYLPVDTEKNIRAGIQSVVDGHAGFYLRNVFLPVNACFHTPLTGSPSVKFEIRERKRNHIFEPLFELTGKTRKALNFGSYNYLGFAQNDGPCVEASKVTVEKYGIGMGSSRSEMGSLQLHRDLEKLVAEFLGKEDAATFGMGFITNAGNIPAILGKGCLLISDELNHASIVLGAKLGTANIRTFKHNDMYDLEKKLKKAIIEGQPKTRRPWKKIIVIVEGIYSMEGTISYIPSLIALKQKYKFYIWLDEAHSIGAMGPTGRGVVEYWGSDANEIDIMMGTFSKSFGAHGGYIASTKAVVSHIRRQTHTNYASAMTPGVAMQIYSSLRIIMGRDDRYPNDGQRRIRRLAENTRYFRSELYKRGLVVYGADDSPIVPLIIFTPNQLDIISRTFMHIGIGIVTVGYPATPLLECRLRFCLSAAHTRDMLDYCLHTIDDVSEMFGLAFLKNRPIPPIPFPTPHEQFKNFIT</sequence>
<dbReference type="Gene3D" id="3.40.640.10">
    <property type="entry name" value="Type I PLP-dependent aspartate aminotransferase-like (Major domain)"/>
    <property type="match status" value="1"/>
</dbReference>
<evidence type="ECO:0000313" key="12">
    <source>
        <dbReference type="Proteomes" id="UP001165289"/>
    </source>
</evidence>
<dbReference type="InterPro" id="IPR015422">
    <property type="entry name" value="PyrdxlP-dep_Trfase_small"/>
</dbReference>
<comment type="caution">
    <text evidence="11">The sequence shown here is derived from an EMBL/GenBank/DDBJ whole genome shotgun (WGS) entry which is preliminary data.</text>
</comment>
<proteinExistence type="inferred from homology"/>
<dbReference type="PROSITE" id="PS00599">
    <property type="entry name" value="AA_TRANSFER_CLASS_2"/>
    <property type="match status" value="1"/>
</dbReference>
<dbReference type="GO" id="GO:0016020">
    <property type="term" value="C:membrane"/>
    <property type="evidence" value="ECO:0007669"/>
    <property type="project" value="GOC"/>
</dbReference>
<dbReference type="InterPro" id="IPR004839">
    <property type="entry name" value="Aminotransferase_I/II_large"/>
</dbReference>
<dbReference type="GO" id="GO:0046512">
    <property type="term" value="P:sphingosine biosynthetic process"/>
    <property type="evidence" value="ECO:0007669"/>
    <property type="project" value="TreeGrafter"/>
</dbReference>
<comment type="cofactor">
    <cofactor evidence="1 8">
        <name>pyridoxal 5'-phosphate</name>
        <dbReference type="ChEBI" id="CHEBI:597326"/>
    </cofactor>
</comment>
<evidence type="ECO:0000259" key="10">
    <source>
        <dbReference type="Pfam" id="PF00155"/>
    </source>
</evidence>
<evidence type="ECO:0000256" key="3">
    <source>
        <dbReference type="ARBA" id="ARBA00013220"/>
    </source>
</evidence>
<organism evidence="11 12">
    <name type="scientific">Oopsacas minuta</name>
    <dbReference type="NCBI Taxonomy" id="111878"/>
    <lineage>
        <taxon>Eukaryota</taxon>
        <taxon>Metazoa</taxon>
        <taxon>Porifera</taxon>
        <taxon>Hexactinellida</taxon>
        <taxon>Hexasterophora</taxon>
        <taxon>Lyssacinosida</taxon>
        <taxon>Leucopsacidae</taxon>
        <taxon>Oopsacas</taxon>
    </lineage>
</organism>
<keyword evidence="6" id="KW-0012">Acyltransferase</keyword>
<dbReference type="InterPro" id="IPR001917">
    <property type="entry name" value="Aminotrans_II_pyridoxalP_BS"/>
</dbReference>
<dbReference type="InterPro" id="IPR050087">
    <property type="entry name" value="AON_synthase_class-II"/>
</dbReference>
<dbReference type="GO" id="GO:0030170">
    <property type="term" value="F:pyridoxal phosphate binding"/>
    <property type="evidence" value="ECO:0007669"/>
    <property type="project" value="InterPro"/>
</dbReference>
<evidence type="ECO:0000256" key="5">
    <source>
        <dbReference type="ARBA" id="ARBA00022898"/>
    </source>
</evidence>